<comment type="caution">
    <text evidence="11">The sequence shown here is derived from an EMBL/GenBank/DDBJ whole genome shotgun (WGS) entry which is preliminary data.</text>
</comment>
<evidence type="ECO:0000256" key="8">
    <source>
        <dbReference type="ARBA" id="ARBA00032174"/>
    </source>
</evidence>
<proteinExistence type="predicted"/>
<keyword evidence="4" id="KW-0963">Cytoplasm</keyword>
<evidence type="ECO:0000256" key="9">
    <source>
        <dbReference type="ARBA" id="ARBA00034352"/>
    </source>
</evidence>
<dbReference type="Proteomes" id="UP000475037">
    <property type="component" value="Unassembled WGS sequence"/>
</dbReference>
<evidence type="ECO:0000256" key="10">
    <source>
        <dbReference type="ARBA" id="ARBA00045449"/>
    </source>
</evidence>
<evidence type="ECO:0000256" key="5">
    <source>
        <dbReference type="ARBA" id="ARBA00022553"/>
    </source>
</evidence>
<evidence type="ECO:0000256" key="7">
    <source>
        <dbReference type="ARBA" id="ARBA00023242"/>
    </source>
</evidence>
<evidence type="ECO:0000256" key="2">
    <source>
        <dbReference type="ARBA" id="ARBA00004324"/>
    </source>
</evidence>
<dbReference type="PANTHER" id="PTHR31638">
    <property type="entry name" value="DAZ-ASSOCIATED PROTEIN 2"/>
    <property type="match status" value="1"/>
</dbReference>
<accession>A0A6G1AFV8</accession>
<evidence type="ECO:0000256" key="3">
    <source>
        <dbReference type="ARBA" id="ARBA00014066"/>
    </source>
</evidence>
<dbReference type="GO" id="GO:0016607">
    <property type="term" value="C:nuclear speck"/>
    <property type="evidence" value="ECO:0007669"/>
    <property type="project" value="UniProtKB-SubCell"/>
</dbReference>
<feature type="non-terminal residue" evidence="11">
    <location>
        <position position="1"/>
    </location>
</feature>
<evidence type="ECO:0000313" key="11">
    <source>
        <dbReference type="EMBL" id="KAF0874719.1"/>
    </source>
</evidence>
<feature type="non-terminal residue" evidence="11">
    <location>
        <position position="107"/>
    </location>
</feature>
<keyword evidence="12" id="KW-1185">Reference proteome</keyword>
<dbReference type="EMBL" id="VOAJ01005307">
    <property type="protein sequence ID" value="KAF0874719.1"/>
    <property type="molecule type" value="Genomic_DNA"/>
</dbReference>
<keyword evidence="5" id="KW-0597">Phosphoprotein</keyword>
<evidence type="ECO:0000256" key="1">
    <source>
        <dbReference type="ARBA" id="ARBA00004210"/>
    </source>
</evidence>
<evidence type="ECO:0000313" key="12">
    <source>
        <dbReference type="Proteomes" id="UP000475037"/>
    </source>
</evidence>
<organism evidence="11 12">
    <name type="scientific">Crocuta crocuta</name>
    <name type="common">Spotted hyena</name>
    <dbReference type="NCBI Taxonomy" id="9678"/>
    <lineage>
        <taxon>Eukaryota</taxon>
        <taxon>Metazoa</taxon>
        <taxon>Chordata</taxon>
        <taxon>Craniata</taxon>
        <taxon>Vertebrata</taxon>
        <taxon>Euteleostomi</taxon>
        <taxon>Mammalia</taxon>
        <taxon>Eutheria</taxon>
        <taxon>Laurasiatheria</taxon>
        <taxon>Carnivora</taxon>
        <taxon>Feliformia</taxon>
        <taxon>Hyaenidae</taxon>
        <taxon>Crocuta</taxon>
    </lineage>
</organism>
<dbReference type="PANTHER" id="PTHR31638:SF3">
    <property type="entry name" value="DAZ-ASSOCIATED PROTEIN 2"/>
    <property type="match status" value="1"/>
</dbReference>
<reference evidence="11 12" key="1">
    <citation type="submission" date="2019-11" db="EMBL/GenBank/DDBJ databases">
        <authorList>
            <person name="Yang C."/>
            <person name="Li F."/>
        </authorList>
    </citation>
    <scope>NUCLEOTIDE SEQUENCE [LARGE SCALE GENOMIC DNA]</scope>
    <source>
        <strain evidence="11">KB4526</strain>
        <tissue evidence="11">Muscle</tissue>
    </source>
</reference>
<sequence>SDAPSAYSELCCLSFVRPGAAAVPTTSTAFPDHTVALGPLGSTAPVAYYLLGPICLPGSAVPVEGGYFAGTRFRAGAAAGSIPSLPQDAFPLLLRLHGGLDGGSSVW</sequence>
<dbReference type="InterPro" id="IPR022730">
    <property type="entry name" value="DAZ_assoc-2"/>
</dbReference>
<protein>
    <recommendedName>
        <fullName evidence="3">DAZ-associated protein 2</fullName>
    </recommendedName>
    <alternativeName>
        <fullName evidence="8">Deleted in azoospermia-associated protein 2</fullName>
    </alternativeName>
    <alternativeName>
        <fullName evidence="9">Proline-rich transcript in brain protein</fullName>
    </alternativeName>
</protein>
<comment type="subcellular location">
    <subcellularLocation>
        <location evidence="1">Cytoplasm</location>
        <location evidence="1">Stress granule</location>
    </subcellularLocation>
    <subcellularLocation>
        <location evidence="2">Nucleus speckle</location>
    </subcellularLocation>
</comment>
<comment type="function">
    <text evidence="10">In unstressed cells, promotes SIAH1-mediated polyubiquitination and degradation of the serine/threonine-protein kinase HIPK2, probably by acting as a loading factor that potentiates complex formation between HIPK2 and ubiquitin ligase SIAH1. In response to DNA damage, localizes to the nucleus following phosphorylation by HIPK2 and modulates the expression of a subset of TP53/p53 target genes by binding to TP53 at target gene promoters. This limits the expression of a number of cell death-mediating TP53 target genes, reducing DNA damage-induced cell death. Enhances the binding of transcription factor TCF7L2/TCF4, a Wnt signaling pathway effector, to the promoters of target genes. Plays a role in stress granule formation.</text>
</comment>
<dbReference type="Pfam" id="PF11029">
    <property type="entry name" value="DAZAP2"/>
    <property type="match status" value="1"/>
</dbReference>
<name>A0A6G1AFV8_CROCR</name>
<dbReference type="AlphaFoldDB" id="A0A6G1AFV8"/>
<evidence type="ECO:0000256" key="4">
    <source>
        <dbReference type="ARBA" id="ARBA00022490"/>
    </source>
</evidence>
<keyword evidence="7" id="KW-0539">Nucleus</keyword>
<dbReference type="GO" id="GO:0010494">
    <property type="term" value="C:cytoplasmic stress granule"/>
    <property type="evidence" value="ECO:0007669"/>
    <property type="project" value="UniProtKB-SubCell"/>
</dbReference>
<gene>
    <name evidence="11" type="primary">Dazap2_1</name>
    <name evidence="11" type="ORF">FOF47_R06598</name>
</gene>
<keyword evidence="6" id="KW-0832">Ubl conjugation</keyword>
<evidence type="ECO:0000256" key="6">
    <source>
        <dbReference type="ARBA" id="ARBA00022843"/>
    </source>
</evidence>